<dbReference type="PANTHER" id="PTHR34978:SF3">
    <property type="entry name" value="SLR0241 PROTEIN"/>
    <property type="match status" value="1"/>
</dbReference>
<dbReference type="InterPro" id="IPR037682">
    <property type="entry name" value="TonB_C"/>
</dbReference>
<evidence type="ECO:0000259" key="3">
    <source>
        <dbReference type="Pfam" id="PF05569"/>
    </source>
</evidence>
<dbReference type="CDD" id="cd07341">
    <property type="entry name" value="M56_BlaR1_MecR1_like"/>
    <property type="match status" value="1"/>
</dbReference>
<gene>
    <name evidence="4" type="ORF">ULMA_25270</name>
</gene>
<dbReference type="EMBL" id="BKCG01000007">
    <property type="protein sequence ID" value="GER60419.1"/>
    <property type="molecule type" value="Genomic_DNA"/>
</dbReference>
<name>A0A5J4IRD7_9FLAO</name>
<dbReference type="RefSeq" id="WP_151674856.1">
    <property type="nucleotide sequence ID" value="NZ_BKCG01000007.1"/>
</dbReference>
<keyword evidence="1" id="KW-1133">Transmembrane helix</keyword>
<evidence type="ECO:0000313" key="4">
    <source>
        <dbReference type="EMBL" id="GER60419.1"/>
    </source>
</evidence>
<dbReference type="GO" id="GO:0055085">
    <property type="term" value="P:transmembrane transport"/>
    <property type="evidence" value="ECO:0007669"/>
    <property type="project" value="InterPro"/>
</dbReference>
<protein>
    <submittedName>
        <fullName evidence="4">Cell envelope biogenesis protein TonB</fullName>
    </submittedName>
</protein>
<dbReference type="Pfam" id="PF03544">
    <property type="entry name" value="TonB_C"/>
    <property type="match status" value="1"/>
</dbReference>
<dbReference type="SUPFAM" id="SSF74653">
    <property type="entry name" value="TolA/TonB C-terminal domain"/>
    <property type="match status" value="1"/>
</dbReference>
<dbReference type="OrthoDB" id="1522859at2"/>
<organism evidence="4 5">
    <name type="scientific">Patiriisocius marinus</name>
    <dbReference type="NCBI Taxonomy" id="1397112"/>
    <lineage>
        <taxon>Bacteria</taxon>
        <taxon>Pseudomonadati</taxon>
        <taxon>Bacteroidota</taxon>
        <taxon>Flavobacteriia</taxon>
        <taxon>Flavobacteriales</taxon>
        <taxon>Flavobacteriaceae</taxon>
        <taxon>Patiriisocius</taxon>
    </lineage>
</organism>
<keyword evidence="5" id="KW-1185">Reference proteome</keyword>
<keyword evidence="1" id="KW-0812">Transmembrane</keyword>
<dbReference type="AlphaFoldDB" id="A0A5J4IRD7"/>
<evidence type="ECO:0000259" key="2">
    <source>
        <dbReference type="Pfam" id="PF03544"/>
    </source>
</evidence>
<evidence type="ECO:0000256" key="1">
    <source>
        <dbReference type="SAM" id="Phobius"/>
    </source>
</evidence>
<sequence length="481" mass="54331">MAHYIIQVIAFQLLFLVTYDLFLKKETFFQWNRVYLIATSILSFGLPFIKIGLIQRSIPQEYMVQLPAVLIGGLVNEPLRVQGEDVLINGISTAQSISVLQIITALWIVGMVVFAGIFAFKIAHIRNLKRRNPSVFVKGVNVVTLQNTDAAFSFFGTIYLGENISEANKKDILLHEEVHINQHHSIDLLFFEIFKIVCWFNPLSYVFQKRLELLHEYIADSIVATKKQDTTYYQTLLSHVFNTENVSFVNTFFNKSLIKKRIIMLQKSKSKQLFQLKYLALVPLVFGMLIYTSCSNNPVEEGYSTANFGSDSDSEIIQNIERLKESIAKKGYISEEEELALKAFTVLTSSEGVDNIHFEEVQDLVDIPFGVIEKVPAYPGCSGTNEEMKDCMTKSMSAFIGKNFDINVAPKGLTGVQKIYVQFKIDTQGKVVNVKARAPHEALKEEAIRVVSSLPTMKAGEQSGKKVSVLYSLPIKFEINE</sequence>
<keyword evidence="1" id="KW-0472">Membrane</keyword>
<evidence type="ECO:0000313" key="5">
    <source>
        <dbReference type="Proteomes" id="UP000326509"/>
    </source>
</evidence>
<dbReference type="InterPro" id="IPR052173">
    <property type="entry name" value="Beta-lactam_resp_regulator"/>
</dbReference>
<dbReference type="Proteomes" id="UP000326509">
    <property type="component" value="Unassembled WGS sequence"/>
</dbReference>
<feature type="domain" description="TonB C-terminal" evidence="2">
    <location>
        <begin position="419"/>
        <end position="479"/>
    </location>
</feature>
<proteinExistence type="predicted"/>
<dbReference type="PANTHER" id="PTHR34978">
    <property type="entry name" value="POSSIBLE SENSOR-TRANSDUCER PROTEIN BLAR"/>
    <property type="match status" value="1"/>
</dbReference>
<dbReference type="InterPro" id="IPR008756">
    <property type="entry name" value="Peptidase_M56"/>
</dbReference>
<comment type="caution">
    <text evidence="4">The sequence shown here is derived from an EMBL/GenBank/DDBJ whole genome shotgun (WGS) entry which is preliminary data.</text>
</comment>
<reference evidence="4 5" key="1">
    <citation type="submission" date="2019-08" db="EMBL/GenBank/DDBJ databases">
        <title>Draft genome sequence of Ulvibacter marinus type strain NBRC 109484.</title>
        <authorList>
            <person name="Kawano K."/>
            <person name="Ushijima N."/>
            <person name="Kihara M."/>
            <person name="Itoh H."/>
        </authorList>
    </citation>
    <scope>NUCLEOTIDE SEQUENCE [LARGE SCALE GENOMIC DNA]</scope>
    <source>
        <strain evidence="4 5">NBRC 109484</strain>
    </source>
</reference>
<dbReference type="Pfam" id="PF05569">
    <property type="entry name" value="Peptidase_M56"/>
    <property type="match status" value="1"/>
</dbReference>
<feature type="domain" description="Peptidase M56" evidence="3">
    <location>
        <begin position="163"/>
        <end position="265"/>
    </location>
</feature>
<accession>A0A5J4IRD7</accession>
<feature type="transmembrane region" description="Helical" evidence="1">
    <location>
        <begin position="273"/>
        <end position="291"/>
    </location>
</feature>
<dbReference type="Gene3D" id="3.30.1150.10">
    <property type="match status" value="1"/>
</dbReference>
<feature type="transmembrane region" description="Helical" evidence="1">
    <location>
        <begin position="99"/>
        <end position="120"/>
    </location>
</feature>
<feature type="transmembrane region" description="Helical" evidence="1">
    <location>
        <begin position="6"/>
        <end position="22"/>
    </location>
</feature>
<feature type="transmembrane region" description="Helical" evidence="1">
    <location>
        <begin position="34"/>
        <end position="54"/>
    </location>
</feature>